<sequence>MEEKPRTTKATGLLDTLSRLEASVRLSVILPVRDEAAGIVQALLPLQELRGELEIIVVDGNSNDATRVLAEPLADQVIVTETGRARQMNAGALLARGEWLLFLHADTRLPEGFMQLLPLDAEANTTNHTWGRFDVRLQPSSPLLRLVAWMMNRRSRLTGVCTGDQAIFVHRTLFEQLGGYAEIPLMEDIELSKRLRRRSPPLCISTPLTTSSRRWQQHGTLPTILLMWRLRLLYWLGVAPERLAQLYRQPSRHNDL</sequence>
<feature type="domain" description="Glycosyltransferase 2-like" evidence="6">
    <location>
        <begin position="27"/>
        <end position="140"/>
    </location>
</feature>
<keyword evidence="5" id="KW-0472">Membrane</keyword>
<proteinExistence type="predicted"/>
<name>A0A1V0B643_9GAMM</name>
<organism evidence="7 8">
    <name type="scientific">Halopseudomonas phragmitis</name>
    <dbReference type="NCBI Taxonomy" id="1931241"/>
    <lineage>
        <taxon>Bacteria</taxon>
        <taxon>Pseudomonadati</taxon>
        <taxon>Pseudomonadota</taxon>
        <taxon>Gammaproteobacteria</taxon>
        <taxon>Pseudomonadales</taxon>
        <taxon>Pseudomonadaceae</taxon>
        <taxon>Halopseudomonas</taxon>
    </lineage>
</organism>
<evidence type="ECO:0000256" key="1">
    <source>
        <dbReference type="ARBA" id="ARBA00004236"/>
    </source>
</evidence>
<dbReference type="PANTHER" id="PTHR43646">
    <property type="entry name" value="GLYCOSYLTRANSFERASE"/>
    <property type="match status" value="1"/>
</dbReference>
<dbReference type="InterPro" id="IPR001173">
    <property type="entry name" value="Glyco_trans_2-like"/>
</dbReference>
<evidence type="ECO:0000256" key="5">
    <source>
        <dbReference type="ARBA" id="ARBA00023136"/>
    </source>
</evidence>
<evidence type="ECO:0000256" key="2">
    <source>
        <dbReference type="ARBA" id="ARBA00022475"/>
    </source>
</evidence>
<dbReference type="AlphaFoldDB" id="A0A1V0B643"/>
<dbReference type="KEGG" id="ppha:BVH74_11040"/>
<accession>A0A1V0B643</accession>
<dbReference type="Proteomes" id="UP000243488">
    <property type="component" value="Chromosome"/>
</dbReference>
<keyword evidence="3" id="KW-0328">Glycosyltransferase</keyword>
<gene>
    <name evidence="7" type="ORF">BVH74_11040</name>
</gene>
<dbReference type="Pfam" id="PF00535">
    <property type="entry name" value="Glycos_transf_2"/>
    <property type="match status" value="1"/>
</dbReference>
<dbReference type="SUPFAM" id="SSF53448">
    <property type="entry name" value="Nucleotide-diphospho-sugar transferases"/>
    <property type="match status" value="1"/>
</dbReference>
<keyword evidence="2" id="KW-1003">Cell membrane</keyword>
<dbReference type="CDD" id="cd02522">
    <property type="entry name" value="GT_2_like_a"/>
    <property type="match status" value="1"/>
</dbReference>
<dbReference type="EMBL" id="CP020100">
    <property type="protein sequence ID" value="AQZ95254.1"/>
    <property type="molecule type" value="Genomic_DNA"/>
</dbReference>
<reference evidence="7 8" key="1">
    <citation type="submission" date="2017-03" db="EMBL/GenBank/DDBJ databases">
        <title>Complete genome sequence of the novel DNRA strain Pseudomonas sp. S-6-2 isolated from Chinese polluted river sediment. Journal of Biotechnology.</title>
        <authorList>
            <person name="Li J."/>
            <person name="Xiang F."/>
            <person name="Wang L."/>
            <person name="Xi L."/>
            <person name="Liu J."/>
        </authorList>
    </citation>
    <scope>NUCLEOTIDE SEQUENCE [LARGE SCALE GENOMIC DNA]</scope>
    <source>
        <strain evidence="7 8">S-6-2</strain>
    </source>
</reference>
<dbReference type="NCBIfam" id="TIGR04283">
    <property type="entry name" value="glyco_like_mftF"/>
    <property type="match status" value="1"/>
</dbReference>
<comment type="subcellular location">
    <subcellularLocation>
        <location evidence="1">Cell membrane</location>
    </subcellularLocation>
</comment>
<dbReference type="GO" id="GO:0005886">
    <property type="term" value="C:plasma membrane"/>
    <property type="evidence" value="ECO:0007669"/>
    <property type="project" value="UniProtKB-SubCell"/>
</dbReference>
<protein>
    <recommendedName>
        <fullName evidence="6">Glycosyltransferase 2-like domain-containing protein</fullName>
    </recommendedName>
</protein>
<keyword evidence="4" id="KW-0808">Transferase</keyword>
<dbReference type="GO" id="GO:0016757">
    <property type="term" value="F:glycosyltransferase activity"/>
    <property type="evidence" value="ECO:0007669"/>
    <property type="project" value="UniProtKB-KW"/>
</dbReference>
<evidence type="ECO:0000259" key="6">
    <source>
        <dbReference type="Pfam" id="PF00535"/>
    </source>
</evidence>
<evidence type="ECO:0000256" key="4">
    <source>
        <dbReference type="ARBA" id="ARBA00022679"/>
    </source>
</evidence>
<evidence type="ECO:0000256" key="3">
    <source>
        <dbReference type="ARBA" id="ARBA00022676"/>
    </source>
</evidence>
<dbReference type="PANTHER" id="PTHR43646:SF2">
    <property type="entry name" value="GLYCOSYLTRANSFERASE 2-LIKE DOMAIN-CONTAINING PROTEIN"/>
    <property type="match status" value="1"/>
</dbReference>
<evidence type="ECO:0000313" key="7">
    <source>
        <dbReference type="EMBL" id="AQZ95254.1"/>
    </source>
</evidence>
<dbReference type="Gene3D" id="3.90.550.10">
    <property type="entry name" value="Spore Coat Polysaccharide Biosynthesis Protein SpsA, Chain A"/>
    <property type="match status" value="1"/>
</dbReference>
<evidence type="ECO:0000313" key="8">
    <source>
        <dbReference type="Proteomes" id="UP000243488"/>
    </source>
</evidence>
<dbReference type="STRING" id="1931241.BVH74_11040"/>
<dbReference type="InterPro" id="IPR026461">
    <property type="entry name" value="Trfase_2_rSAM/seldom_assoc"/>
</dbReference>
<keyword evidence="8" id="KW-1185">Reference proteome</keyword>
<dbReference type="InterPro" id="IPR029044">
    <property type="entry name" value="Nucleotide-diphossugar_trans"/>
</dbReference>